<accession>A0A378YCG6</accession>
<reference evidence="3 5" key="2">
    <citation type="submission" date="2019-08" db="EMBL/GenBank/DDBJ databases">
        <authorList>
            <person name="Peeters C."/>
        </authorList>
    </citation>
    <scope>NUCLEOTIDE SEQUENCE [LARGE SCALE GENOMIC DNA]</scope>
    <source>
        <strain evidence="3 5">LMG 31119</strain>
    </source>
</reference>
<dbReference type="STRING" id="93220.A6P55_22765"/>
<dbReference type="Proteomes" id="UP000361468">
    <property type="component" value="Unassembled WGS sequence"/>
</dbReference>
<sequence>MFREARHMTRLLALALLACCLTSLAARAAPGQPVQAGDEVSYITGGIGEDEVREFREVAPKYNLRMTFASKTGSYLSDVDVTITTLAGHQMLAVRTEGPFLFVRIPAGGYRIVAQTARNSEVRKVRVPTRGNLDLHFAWDDPDYFGNMYLCKGCPKPRR</sequence>
<keyword evidence="5" id="KW-1185">Reference proteome</keyword>
<feature type="signal peptide" evidence="1">
    <location>
        <begin position="1"/>
        <end position="28"/>
    </location>
</feature>
<keyword evidence="1" id="KW-0732">Signal</keyword>
<dbReference type="Proteomes" id="UP000254573">
    <property type="component" value="Unassembled WGS sequence"/>
</dbReference>
<evidence type="ECO:0000313" key="3">
    <source>
        <dbReference type="EMBL" id="VVE62988.1"/>
    </source>
</evidence>
<name>A0A378YCG6_9BURK</name>
<dbReference type="RefSeq" id="WP_081255998.1">
    <property type="nucleotide sequence ID" value="NZ_CABPSO010000002.1"/>
</dbReference>
<evidence type="ECO:0000313" key="2">
    <source>
        <dbReference type="EMBL" id="SUA74548.1"/>
    </source>
</evidence>
<reference evidence="2 4" key="1">
    <citation type="submission" date="2018-06" db="EMBL/GenBank/DDBJ databases">
        <authorList>
            <consortium name="Pathogen Informatics"/>
            <person name="Doyle S."/>
        </authorList>
    </citation>
    <scope>NUCLEOTIDE SEQUENCE [LARGE SCALE GENOMIC DNA]</scope>
    <source>
        <strain evidence="2 4">NCTC13160</strain>
    </source>
</reference>
<dbReference type="AlphaFoldDB" id="A0A378YCG6"/>
<dbReference type="EMBL" id="UGSG01000001">
    <property type="protein sequence ID" value="SUA74548.1"/>
    <property type="molecule type" value="Genomic_DNA"/>
</dbReference>
<dbReference type="EMBL" id="CABPSO010000002">
    <property type="protein sequence ID" value="VVE62988.1"/>
    <property type="molecule type" value="Genomic_DNA"/>
</dbReference>
<organism evidence="2 4">
    <name type="scientific">Pandoraea pnomenusa</name>
    <dbReference type="NCBI Taxonomy" id="93220"/>
    <lineage>
        <taxon>Bacteria</taxon>
        <taxon>Pseudomonadati</taxon>
        <taxon>Pseudomonadota</taxon>
        <taxon>Betaproteobacteria</taxon>
        <taxon>Burkholderiales</taxon>
        <taxon>Burkholderiaceae</taxon>
        <taxon>Pandoraea</taxon>
    </lineage>
</organism>
<dbReference type="OrthoDB" id="5568005at2"/>
<evidence type="ECO:0000313" key="5">
    <source>
        <dbReference type="Proteomes" id="UP000361468"/>
    </source>
</evidence>
<evidence type="ECO:0000313" key="4">
    <source>
        <dbReference type="Proteomes" id="UP000254573"/>
    </source>
</evidence>
<feature type="chain" id="PRO_5044586433" evidence="1">
    <location>
        <begin position="29"/>
        <end position="159"/>
    </location>
</feature>
<evidence type="ECO:0000256" key="1">
    <source>
        <dbReference type="SAM" id="SignalP"/>
    </source>
</evidence>
<gene>
    <name evidence="2" type="ORF">NCTC13160_00368</name>
    <name evidence="3" type="ORF">PPN31119_01093</name>
</gene>
<protein>
    <submittedName>
        <fullName evidence="3">Carboxypeptidase regulatory-like domain-containing protein</fullName>
    </submittedName>
</protein>
<proteinExistence type="predicted"/>